<dbReference type="PROSITE" id="PS50943">
    <property type="entry name" value="HTH_CROC1"/>
    <property type="match status" value="1"/>
</dbReference>
<dbReference type="SUPFAM" id="SSF48452">
    <property type="entry name" value="TPR-like"/>
    <property type="match status" value="2"/>
</dbReference>
<dbReference type="Proteomes" id="UP000183404">
    <property type="component" value="Unassembled WGS sequence"/>
</dbReference>
<evidence type="ECO:0000313" key="6">
    <source>
        <dbReference type="EMBL" id="SDG66938.1"/>
    </source>
</evidence>
<sequence>MEFLTPGERVKKIRKMLKMKQRELQSENVTRGFISMIEGNRTTMSRETASIIAEKFNKRAQELGIDLNIDGDYLLMTPAEEAEYYCIQKLNQINTLEDLNELKEIFEIADEYKIKRVTALGYIKIGDVMYNNQNFQEAFINYHKALDILLLNNIKDQLPYVYNMLGACKAGLLEFSEAIMYFHKALEHAEEMNDIEIKIKASYNNALCYRCISKPAVSIDYIQKCLSVLDKEKDFEHYVYIKSIEANCYRDMKEYDKALEIFRGLVEEINDNNNPLLGFLYTNIGEIYMKKNDFEKSLEYFNEAERIRRVKDKNLLSHTLIEKANLYIKMGLYKEARSLLEEGIEISYRNKDMEYIVKGSYLLVEVYKKLENNHAVTEIYKRLANILQNMGNKKEALKVYIELTLLYIENNDMINARYCLEKAKLIVE</sequence>
<dbReference type="Pfam" id="PF12844">
    <property type="entry name" value="HTH_19"/>
    <property type="match status" value="1"/>
</dbReference>
<dbReference type="Pfam" id="PF12862">
    <property type="entry name" value="ANAPC5"/>
    <property type="match status" value="1"/>
</dbReference>
<dbReference type="InterPro" id="IPR001387">
    <property type="entry name" value="Cro/C1-type_HTH"/>
</dbReference>
<dbReference type="Gene3D" id="1.10.260.40">
    <property type="entry name" value="lambda repressor-like DNA-binding domains"/>
    <property type="match status" value="1"/>
</dbReference>
<keyword evidence="4" id="KW-0802">TPR repeat</keyword>
<dbReference type="GO" id="GO:0003677">
    <property type="term" value="F:DNA binding"/>
    <property type="evidence" value="ECO:0007669"/>
    <property type="project" value="InterPro"/>
</dbReference>
<dbReference type="SUPFAM" id="SSF47413">
    <property type="entry name" value="lambda repressor-like DNA-binding domains"/>
    <property type="match status" value="1"/>
</dbReference>
<accession>A0A1I2CIL5</accession>
<dbReference type="InterPro" id="IPR019734">
    <property type="entry name" value="TPR_rpt"/>
</dbReference>
<organism evidence="6 7">
    <name type="scientific">Thermoanaerobacter thermohydrosulfuricus</name>
    <name type="common">Clostridium thermohydrosulfuricum</name>
    <dbReference type="NCBI Taxonomy" id="1516"/>
    <lineage>
        <taxon>Bacteria</taxon>
        <taxon>Bacillati</taxon>
        <taxon>Bacillota</taxon>
        <taxon>Clostridia</taxon>
        <taxon>Thermoanaerobacterales</taxon>
        <taxon>Thermoanaerobacteraceae</taxon>
        <taxon>Thermoanaerobacter</taxon>
    </lineage>
</organism>
<dbReference type="Gene3D" id="1.25.40.10">
    <property type="entry name" value="Tetratricopeptide repeat domain"/>
    <property type="match status" value="2"/>
</dbReference>
<dbReference type="InterPro" id="IPR026000">
    <property type="entry name" value="Apc5_dom"/>
</dbReference>
<protein>
    <submittedName>
        <fullName evidence="6">Tetratricopeptide repeat-containing protein</fullName>
    </submittedName>
</protein>
<dbReference type="AlphaFoldDB" id="A0A1I2CIL5"/>
<dbReference type="InterPro" id="IPR051476">
    <property type="entry name" value="Bac_ResReg_Asp_Phosphatase"/>
</dbReference>
<evidence type="ECO:0000256" key="5">
    <source>
        <dbReference type="ARBA" id="ARBA00038253"/>
    </source>
</evidence>
<evidence type="ECO:0000256" key="2">
    <source>
        <dbReference type="ARBA" id="ARBA00022490"/>
    </source>
</evidence>
<proteinExistence type="inferred from homology"/>
<dbReference type="PANTHER" id="PTHR46630:SF1">
    <property type="entry name" value="TETRATRICOPEPTIDE REPEAT PROTEIN 29"/>
    <property type="match status" value="1"/>
</dbReference>
<dbReference type="PANTHER" id="PTHR46630">
    <property type="entry name" value="TETRATRICOPEPTIDE REPEAT PROTEIN 29"/>
    <property type="match status" value="1"/>
</dbReference>
<keyword evidence="2" id="KW-0963">Cytoplasm</keyword>
<dbReference type="CDD" id="cd00093">
    <property type="entry name" value="HTH_XRE"/>
    <property type="match status" value="1"/>
</dbReference>
<keyword evidence="3" id="KW-0677">Repeat</keyword>
<evidence type="ECO:0000313" key="7">
    <source>
        <dbReference type="Proteomes" id="UP000183404"/>
    </source>
</evidence>
<dbReference type="EMBL" id="FNBS01000111">
    <property type="protein sequence ID" value="SDG66938.1"/>
    <property type="molecule type" value="Genomic_DNA"/>
</dbReference>
<dbReference type="InterPro" id="IPR011990">
    <property type="entry name" value="TPR-like_helical_dom_sf"/>
</dbReference>
<comment type="similarity">
    <text evidence="5">Belongs to the Rap family.</text>
</comment>
<dbReference type="PROSITE" id="PS50005">
    <property type="entry name" value="TPR"/>
    <property type="match status" value="2"/>
</dbReference>
<name>A0A1I2CIL5_THETY</name>
<dbReference type="SMART" id="SM00530">
    <property type="entry name" value="HTH_XRE"/>
    <property type="match status" value="1"/>
</dbReference>
<dbReference type="GO" id="GO:0005737">
    <property type="term" value="C:cytoplasm"/>
    <property type="evidence" value="ECO:0007669"/>
    <property type="project" value="UniProtKB-SubCell"/>
</dbReference>
<evidence type="ECO:0000256" key="3">
    <source>
        <dbReference type="ARBA" id="ARBA00022737"/>
    </source>
</evidence>
<gene>
    <name evidence="6" type="ORF">SAMN04244560_02739</name>
</gene>
<evidence type="ECO:0000256" key="4">
    <source>
        <dbReference type="ARBA" id="ARBA00022803"/>
    </source>
</evidence>
<dbReference type="RefSeq" id="WP_004405056.1">
    <property type="nucleotide sequence ID" value="NZ_FNBS01000111.1"/>
</dbReference>
<reference evidence="6 7" key="1">
    <citation type="submission" date="2016-10" db="EMBL/GenBank/DDBJ databases">
        <authorList>
            <person name="de Groot N.N."/>
        </authorList>
    </citation>
    <scope>NUCLEOTIDE SEQUENCE [LARGE SCALE GENOMIC DNA]</scope>
    <source>
        <strain evidence="6 7">DSM 569</strain>
    </source>
</reference>
<comment type="subcellular location">
    <subcellularLocation>
        <location evidence="1">Cytoplasm</location>
    </subcellularLocation>
</comment>
<dbReference type="InterPro" id="IPR010982">
    <property type="entry name" value="Lambda_DNA-bd_dom_sf"/>
</dbReference>
<dbReference type="Pfam" id="PF13424">
    <property type="entry name" value="TPR_12"/>
    <property type="match status" value="1"/>
</dbReference>
<dbReference type="SMART" id="SM00028">
    <property type="entry name" value="TPR"/>
    <property type="match status" value="7"/>
</dbReference>
<evidence type="ECO:0000256" key="1">
    <source>
        <dbReference type="ARBA" id="ARBA00004496"/>
    </source>
</evidence>